<reference evidence="2" key="1">
    <citation type="submission" date="2015-06" db="EMBL/GenBank/DDBJ databases">
        <authorList>
            <person name="Bertelli C."/>
        </authorList>
    </citation>
    <scope>NUCLEOTIDE SEQUENCE [LARGE SCALE GENOMIC DNA]</scope>
    <source>
        <strain evidence="2">CRIB-30</strain>
    </source>
</reference>
<protein>
    <submittedName>
        <fullName evidence="1">Uncharacterized protein</fullName>
    </submittedName>
</protein>
<keyword evidence="2" id="KW-1185">Reference proteome</keyword>
<gene>
    <name evidence="1" type="ORF">ELAC_0152</name>
</gene>
<proteinExistence type="predicted"/>
<organism evidence="1 2">
    <name type="scientific">Estrella lausannensis</name>
    <dbReference type="NCBI Taxonomy" id="483423"/>
    <lineage>
        <taxon>Bacteria</taxon>
        <taxon>Pseudomonadati</taxon>
        <taxon>Chlamydiota</taxon>
        <taxon>Chlamydiia</taxon>
        <taxon>Parachlamydiales</taxon>
        <taxon>Candidatus Criblamydiaceae</taxon>
        <taxon>Estrella</taxon>
    </lineage>
</organism>
<sequence>MNNIAENNQIRFVSIVKKKNGVFSKFKVNGIKGGTTFSASITVDLAAANVDLADPMEKIIEECAKIAAKDIKEPKYQFEGLQAI</sequence>
<dbReference type="EMBL" id="CWGJ01000001">
    <property type="protein sequence ID" value="CRX37513.1"/>
    <property type="molecule type" value="Genomic_DNA"/>
</dbReference>
<dbReference type="AlphaFoldDB" id="A0A0H5DNU6"/>
<dbReference type="RefSeq" id="WP_098037366.1">
    <property type="nucleotide sequence ID" value="NZ_CWGJ01000001.1"/>
</dbReference>
<dbReference type="Proteomes" id="UP000220251">
    <property type="component" value="Unassembled WGS sequence"/>
</dbReference>
<dbReference type="OrthoDB" id="21544at2"/>
<name>A0A0H5DNU6_9BACT</name>
<evidence type="ECO:0000313" key="1">
    <source>
        <dbReference type="EMBL" id="CRX37513.1"/>
    </source>
</evidence>
<evidence type="ECO:0000313" key="2">
    <source>
        <dbReference type="Proteomes" id="UP000220251"/>
    </source>
</evidence>
<accession>A0A0H5DNU6</accession>